<comment type="caution">
    <text evidence="1">The sequence shown here is derived from an EMBL/GenBank/DDBJ whole genome shotgun (WGS) entry which is preliminary data.</text>
</comment>
<proteinExistence type="predicted"/>
<organism evidence="1 2">
    <name type="scientific">Aspergillus melleus</name>
    <dbReference type="NCBI Taxonomy" id="138277"/>
    <lineage>
        <taxon>Eukaryota</taxon>
        <taxon>Fungi</taxon>
        <taxon>Dikarya</taxon>
        <taxon>Ascomycota</taxon>
        <taxon>Pezizomycotina</taxon>
        <taxon>Eurotiomycetes</taxon>
        <taxon>Eurotiomycetidae</taxon>
        <taxon>Eurotiales</taxon>
        <taxon>Aspergillaceae</taxon>
        <taxon>Aspergillus</taxon>
        <taxon>Aspergillus subgen. Circumdati</taxon>
    </lineage>
</organism>
<keyword evidence="2" id="KW-1185">Reference proteome</keyword>
<accession>A0ACC3AWF8</accession>
<dbReference type="Proteomes" id="UP001177260">
    <property type="component" value="Unassembled WGS sequence"/>
</dbReference>
<reference evidence="1 2" key="1">
    <citation type="journal article" date="2023" name="ACS Omega">
        <title>Identification of the Neoaspergillic Acid Biosynthesis Gene Cluster by Establishing an In Vitro CRISPR-Ribonucleoprotein Genetic System in Aspergillus melleus.</title>
        <authorList>
            <person name="Yuan B."/>
            <person name="Grau M.F."/>
            <person name="Murata R.M."/>
            <person name="Torok T."/>
            <person name="Venkateswaran K."/>
            <person name="Stajich J.E."/>
            <person name="Wang C.C.C."/>
        </authorList>
    </citation>
    <scope>NUCLEOTIDE SEQUENCE [LARGE SCALE GENOMIC DNA]</scope>
    <source>
        <strain evidence="1 2">IMV 1140</strain>
    </source>
</reference>
<protein>
    <submittedName>
        <fullName evidence="1">Uncharacterized protein</fullName>
    </submittedName>
</protein>
<evidence type="ECO:0000313" key="2">
    <source>
        <dbReference type="Proteomes" id="UP001177260"/>
    </source>
</evidence>
<evidence type="ECO:0000313" key="1">
    <source>
        <dbReference type="EMBL" id="KAK1142188.1"/>
    </source>
</evidence>
<name>A0ACC3AWF8_9EURO</name>
<sequence>MKSSIAITTLALNNIIWAQSPSDDKKHHCIVGLTAARYPEVDTVTNYPSIILQGYCQDNSTADTPESDLYTKAECDAMRDPIINTLVKMYGQHNIGQHQYVPEYGYAKEILNDTMGDPPSANATKNFDTWIKTYGNQTAWVTFMHAQMAGALKQAKEKGEYPECTSGEQYITDENRLCLQERLNVCEFAWPNSEFVREHTGKMPQWN</sequence>
<gene>
    <name evidence="1" type="ORF">N8T08_008114</name>
</gene>
<dbReference type="EMBL" id="JAOPJF010000053">
    <property type="protein sequence ID" value="KAK1142188.1"/>
    <property type="molecule type" value="Genomic_DNA"/>
</dbReference>